<organism evidence="6 7">
    <name type="scientific">Cellulomonas fimi (strain ATCC 484 / DSM 20113 / JCM 1341 / CCUG 24087 / LMG 16345 / NBRC 15513 / NCIMB 8980 / NCTC 7547 / NRS-133)</name>
    <dbReference type="NCBI Taxonomy" id="590998"/>
    <lineage>
        <taxon>Bacteria</taxon>
        <taxon>Bacillati</taxon>
        <taxon>Actinomycetota</taxon>
        <taxon>Actinomycetes</taxon>
        <taxon>Micrococcales</taxon>
        <taxon>Cellulomonadaceae</taxon>
        <taxon>Cellulomonas</taxon>
    </lineage>
</organism>
<keyword evidence="7" id="KW-1185">Reference proteome</keyword>
<evidence type="ECO:0000256" key="4">
    <source>
        <dbReference type="ARBA" id="ARBA00023136"/>
    </source>
</evidence>
<name>F4GZ39_CELFA</name>
<dbReference type="InterPro" id="IPR004695">
    <property type="entry name" value="SLAC1/Mae1/Ssu1/TehA"/>
</dbReference>
<feature type="transmembrane region" description="Helical" evidence="5">
    <location>
        <begin position="138"/>
        <end position="156"/>
    </location>
</feature>
<dbReference type="HOGENOM" id="CLU_044414_1_0_11"/>
<protein>
    <submittedName>
        <fullName evidence="6">C4-dicarboxylate transporter/malic acid transport protein</fullName>
    </submittedName>
</protein>
<feature type="transmembrane region" description="Helical" evidence="5">
    <location>
        <begin position="197"/>
        <end position="214"/>
    </location>
</feature>
<keyword evidence="2 5" id="KW-0812">Transmembrane</keyword>
<dbReference type="Gene3D" id="1.50.10.150">
    <property type="entry name" value="Voltage-dependent anion channel"/>
    <property type="match status" value="1"/>
</dbReference>
<keyword evidence="3 5" id="KW-1133">Transmembrane helix</keyword>
<dbReference type="GO" id="GO:0005886">
    <property type="term" value="C:plasma membrane"/>
    <property type="evidence" value="ECO:0007669"/>
    <property type="project" value="TreeGrafter"/>
</dbReference>
<feature type="transmembrane region" description="Helical" evidence="5">
    <location>
        <begin position="37"/>
        <end position="58"/>
    </location>
</feature>
<dbReference type="PANTHER" id="PTHR37955">
    <property type="entry name" value="TELLURITE RESISTANCE PROTEIN TEHA"/>
    <property type="match status" value="1"/>
</dbReference>
<proteinExistence type="predicted"/>
<comment type="subcellular location">
    <subcellularLocation>
        <location evidence="1">Membrane</location>
        <topology evidence="1">Multi-pass membrane protein</topology>
    </subcellularLocation>
</comment>
<reference evidence="6 7" key="1">
    <citation type="submission" date="2011-04" db="EMBL/GenBank/DDBJ databases">
        <title>Complete sequence of Cellulomonas fimi ATCC 484.</title>
        <authorList>
            <consortium name="US DOE Joint Genome Institute"/>
            <person name="Lucas S."/>
            <person name="Han J."/>
            <person name="Lapidus A."/>
            <person name="Cheng J.-F."/>
            <person name="Goodwin L."/>
            <person name="Pitluck S."/>
            <person name="Peters L."/>
            <person name="Chertkov O."/>
            <person name="Detter J.C."/>
            <person name="Han C."/>
            <person name="Tapia R."/>
            <person name="Land M."/>
            <person name="Hauser L."/>
            <person name="Kyrpides N."/>
            <person name="Ivanova N."/>
            <person name="Ovchinnikova G."/>
            <person name="Pagani I."/>
            <person name="Mead D."/>
            <person name="Brumm P."/>
            <person name="Woyke T."/>
        </authorList>
    </citation>
    <scope>NUCLEOTIDE SEQUENCE [LARGE SCALE GENOMIC DNA]</scope>
    <source>
        <strain evidence="7">ATCC 484 / DSM 20113 / JCM 1341 / NBRC 15513 / NCIMB 8980 / NCTC 7547</strain>
    </source>
</reference>
<dbReference type="GO" id="GO:0046583">
    <property type="term" value="F:monoatomic cation efflux transmembrane transporter activity"/>
    <property type="evidence" value="ECO:0007669"/>
    <property type="project" value="TreeGrafter"/>
</dbReference>
<dbReference type="KEGG" id="cfi:Celf_1899"/>
<dbReference type="Pfam" id="PF03595">
    <property type="entry name" value="SLAC1"/>
    <property type="match status" value="1"/>
</dbReference>
<dbReference type="Proteomes" id="UP000008460">
    <property type="component" value="Chromosome"/>
</dbReference>
<dbReference type="InterPro" id="IPR052951">
    <property type="entry name" value="Tellurite_res_ion_channel"/>
</dbReference>
<evidence type="ECO:0000256" key="2">
    <source>
        <dbReference type="ARBA" id="ARBA00022692"/>
    </source>
</evidence>
<dbReference type="AlphaFoldDB" id="F4GZ39"/>
<gene>
    <name evidence="6" type="ordered locus">Celf_1899</name>
</gene>
<dbReference type="NCBIfam" id="NF008032">
    <property type="entry name" value="PRK10764.1"/>
    <property type="match status" value="1"/>
</dbReference>
<dbReference type="EMBL" id="CP002666">
    <property type="protein sequence ID" value="AEE46029.1"/>
    <property type="molecule type" value="Genomic_DNA"/>
</dbReference>
<keyword evidence="4 5" id="KW-0472">Membrane</keyword>
<dbReference type="STRING" id="590998.Celf_1899"/>
<dbReference type="PANTHER" id="PTHR37955:SF1">
    <property type="entry name" value="DEP DOMAIN-CONTAINING PROTEIN"/>
    <property type="match status" value="1"/>
</dbReference>
<feature type="transmembrane region" description="Helical" evidence="5">
    <location>
        <begin position="78"/>
        <end position="99"/>
    </location>
</feature>
<dbReference type="eggNOG" id="COG1275">
    <property type="taxonomic scope" value="Bacteria"/>
</dbReference>
<feature type="transmembrane region" description="Helical" evidence="5">
    <location>
        <begin position="280"/>
        <end position="304"/>
    </location>
</feature>
<dbReference type="InterPro" id="IPR038665">
    <property type="entry name" value="Voltage-dep_anion_channel_sf"/>
</dbReference>
<feature type="transmembrane region" description="Helical" evidence="5">
    <location>
        <begin position="105"/>
        <end position="126"/>
    </location>
</feature>
<evidence type="ECO:0000256" key="1">
    <source>
        <dbReference type="ARBA" id="ARBA00004141"/>
    </source>
</evidence>
<evidence type="ECO:0000256" key="3">
    <source>
        <dbReference type="ARBA" id="ARBA00022989"/>
    </source>
</evidence>
<sequence length="334" mass="34548">MRTLHRVPVSFFGIVLGVFGLGSAWRYGAGVGLVPHWVGEVGVLAGCAVWVLLALIYAYRVLDARAAVVAEWRDPATFAFISLVPAGAVLVSVGVHPYVPGVAAVLLWTGVVGQLAFAAVRYAPLWTGTQPIEATTPALYLPTVGANFISAIGLGSAGHAELGHLFLGAGVISWLTLEPPITHRLRTGPETAPPRRGVVGVQLAPAFVACYAYLSVNGGTFDHVALALLGYGVLQLVLMLRLWRWVLAGGFTPGLWAFSFGLAAMCNTGLRLAHARPGTALGVVGVTTVAIGTALLLALVVATLGSLARGRLLPPPAPLLGPNDQAVAVGGPSR</sequence>
<evidence type="ECO:0000313" key="7">
    <source>
        <dbReference type="Proteomes" id="UP000008460"/>
    </source>
</evidence>
<evidence type="ECO:0000313" key="6">
    <source>
        <dbReference type="EMBL" id="AEE46029.1"/>
    </source>
</evidence>
<dbReference type="RefSeq" id="WP_013771055.1">
    <property type="nucleotide sequence ID" value="NC_015514.1"/>
</dbReference>
<evidence type="ECO:0000256" key="5">
    <source>
        <dbReference type="SAM" id="Phobius"/>
    </source>
</evidence>
<accession>F4GZ39</accession>
<feature type="transmembrane region" description="Helical" evidence="5">
    <location>
        <begin position="7"/>
        <end position="25"/>
    </location>
</feature>